<keyword evidence="2" id="KW-1185">Reference proteome</keyword>
<dbReference type="InterPro" id="IPR025395">
    <property type="entry name" value="Phage_tail_terminator-like"/>
</dbReference>
<dbReference type="EMBL" id="CP125947">
    <property type="protein sequence ID" value="WHS67157.1"/>
    <property type="molecule type" value="Genomic_DNA"/>
</dbReference>
<evidence type="ECO:0000313" key="1">
    <source>
        <dbReference type="EMBL" id="WHS67157.1"/>
    </source>
</evidence>
<dbReference type="Proteomes" id="UP001240697">
    <property type="component" value="Chromosome"/>
</dbReference>
<dbReference type="Gene3D" id="3.30.2000.20">
    <property type="match status" value="1"/>
</dbReference>
<protein>
    <submittedName>
        <fullName evidence="1">DUF4128 domain-containing protein</fullName>
    </submittedName>
</protein>
<evidence type="ECO:0000313" key="2">
    <source>
        <dbReference type="Proteomes" id="UP001240697"/>
    </source>
</evidence>
<sequence>MSPGIETSIWLALKSRIDTLPLAYPRAWPGQTFQVPSSGGLPQPFLRIGRVTTDPVRLFLDDGQPHRRTGSLMVTLVYPLGQDIAVYDQVAAGIASHFIDGVQMRHGAVCVKVRDYPHVQDGYEDTGYWNVPVRIPWQCFA</sequence>
<dbReference type="RefSeq" id="WP_283488204.1">
    <property type="nucleotide sequence ID" value="NZ_CP125947.1"/>
</dbReference>
<proteinExistence type="predicted"/>
<accession>A0ABY8SVU2</accession>
<reference evidence="1 2" key="1">
    <citation type="submission" date="2023-05" db="EMBL/GenBank/DDBJ databases">
        <authorList>
            <person name="Yin Y."/>
            <person name="Lu Z."/>
        </authorList>
    </citation>
    <scope>NUCLEOTIDE SEQUENCE [LARGE SCALE GENOMIC DNA]</scope>
    <source>
        <strain evidence="1 2">ZM22</strain>
    </source>
</reference>
<organism evidence="1 2">
    <name type="scientific">Comamonas resistens</name>
    <dbReference type="NCBI Taxonomy" id="3046670"/>
    <lineage>
        <taxon>Bacteria</taxon>
        <taxon>Pseudomonadati</taxon>
        <taxon>Pseudomonadota</taxon>
        <taxon>Betaproteobacteria</taxon>
        <taxon>Burkholderiales</taxon>
        <taxon>Comamonadaceae</taxon>
        <taxon>Comamonas</taxon>
    </lineage>
</organism>
<name>A0ABY8SVU2_9BURK</name>
<gene>
    <name evidence="1" type="ORF">QMY55_08580</name>
</gene>
<dbReference type="Pfam" id="PF13554">
    <property type="entry name" value="Phage_tail_terminator_5"/>
    <property type="match status" value="1"/>
</dbReference>